<organism evidence="18 19">
    <name type="scientific">Candidatus Solincola sediminis</name>
    <dbReference type="NCBI Taxonomy" id="1797199"/>
    <lineage>
        <taxon>Bacteria</taxon>
        <taxon>Bacillati</taxon>
        <taxon>Actinomycetota</taxon>
        <taxon>Candidatus Geothermincolia</taxon>
        <taxon>Candidatus Geothermincolales</taxon>
        <taxon>Candidatus Geothermincolaceae</taxon>
        <taxon>Candidatus Solincola</taxon>
    </lineage>
</organism>
<evidence type="ECO:0000313" key="18">
    <source>
        <dbReference type="EMBL" id="OFW55706.1"/>
    </source>
</evidence>
<evidence type="ECO:0000256" key="15">
    <source>
        <dbReference type="PROSITE-ProRule" id="PRU01319"/>
    </source>
</evidence>
<keyword evidence="10 14" id="KW-0479">Metal-binding</keyword>
<dbReference type="SUPFAM" id="SSF53098">
    <property type="entry name" value="Ribonuclease H-like"/>
    <property type="match status" value="1"/>
</dbReference>
<evidence type="ECO:0000256" key="10">
    <source>
        <dbReference type="ARBA" id="ARBA00022723"/>
    </source>
</evidence>
<sequence>MAVGDLLLEPEKWGWRMGYARVAGTDEAGRGALAGPLVAAAVILPEERELAGLEGLTDSKLLAPEKRRQFFRTIIEVAESWNYACVAPGTIDSGGLQPANLSAMREAVAGLKPEPDLVIVDFYKVDDLEIPQWGLVHGDRVCRSVAAASVLAKVIRDHLMMVWAVLYPEYGFEKNKGYGTEQHWKALDELGPLPCHRASFKGVNQMELQLDEEYGA</sequence>
<dbReference type="Pfam" id="PF01351">
    <property type="entry name" value="RNase_HII"/>
    <property type="match status" value="1"/>
</dbReference>
<keyword evidence="8 14" id="KW-0963">Cytoplasm</keyword>
<evidence type="ECO:0000256" key="5">
    <source>
        <dbReference type="ARBA" id="ARBA00007383"/>
    </source>
</evidence>
<dbReference type="PROSITE" id="PS51975">
    <property type="entry name" value="RNASE_H_2"/>
    <property type="match status" value="1"/>
</dbReference>
<evidence type="ECO:0000313" key="19">
    <source>
        <dbReference type="Proteomes" id="UP000177876"/>
    </source>
</evidence>
<dbReference type="InterPro" id="IPR024567">
    <property type="entry name" value="RNase_HII/HIII_dom"/>
</dbReference>
<evidence type="ECO:0000259" key="17">
    <source>
        <dbReference type="PROSITE" id="PS51975"/>
    </source>
</evidence>
<accession>A0A1F2WFS9</accession>
<evidence type="ECO:0000256" key="4">
    <source>
        <dbReference type="ARBA" id="ARBA00004496"/>
    </source>
</evidence>
<dbReference type="Gene3D" id="3.30.420.10">
    <property type="entry name" value="Ribonuclease H-like superfamily/Ribonuclease H"/>
    <property type="match status" value="1"/>
</dbReference>
<evidence type="ECO:0000256" key="7">
    <source>
        <dbReference type="ARBA" id="ARBA00019179"/>
    </source>
</evidence>
<comment type="similarity">
    <text evidence="5 14 16">Belongs to the RNase HII family.</text>
</comment>
<comment type="caution">
    <text evidence="18">The sequence shown here is derived from an EMBL/GenBank/DDBJ whole genome shotgun (WGS) entry which is preliminary data.</text>
</comment>
<dbReference type="GO" id="GO:0003723">
    <property type="term" value="F:RNA binding"/>
    <property type="evidence" value="ECO:0007669"/>
    <property type="project" value="UniProtKB-UniRule"/>
</dbReference>
<comment type="cofactor">
    <cofactor evidence="2">
        <name>Mg(2+)</name>
        <dbReference type="ChEBI" id="CHEBI:18420"/>
    </cofactor>
</comment>
<keyword evidence="9 14" id="KW-0540">Nuclease</keyword>
<evidence type="ECO:0000256" key="16">
    <source>
        <dbReference type="RuleBase" id="RU003515"/>
    </source>
</evidence>
<dbReference type="CDD" id="cd07182">
    <property type="entry name" value="RNase_HII_bacteria_HII_like"/>
    <property type="match status" value="1"/>
</dbReference>
<evidence type="ECO:0000256" key="11">
    <source>
        <dbReference type="ARBA" id="ARBA00022759"/>
    </source>
</evidence>
<comment type="catalytic activity">
    <reaction evidence="1 14 15 16">
        <text>Endonucleolytic cleavage to 5'-phosphomonoester.</text>
        <dbReference type="EC" id="3.1.26.4"/>
    </reaction>
</comment>
<evidence type="ECO:0000256" key="13">
    <source>
        <dbReference type="ARBA" id="ARBA00023211"/>
    </source>
</evidence>
<dbReference type="PANTHER" id="PTHR10954:SF18">
    <property type="entry name" value="RIBONUCLEASE HII"/>
    <property type="match status" value="1"/>
</dbReference>
<dbReference type="NCBIfam" id="NF000595">
    <property type="entry name" value="PRK00015.1-3"/>
    <property type="match status" value="1"/>
</dbReference>
<dbReference type="GO" id="GO:0006298">
    <property type="term" value="P:mismatch repair"/>
    <property type="evidence" value="ECO:0007669"/>
    <property type="project" value="TreeGrafter"/>
</dbReference>
<dbReference type="HAMAP" id="MF_00052_B">
    <property type="entry name" value="RNase_HII_B"/>
    <property type="match status" value="1"/>
</dbReference>
<keyword evidence="12 14" id="KW-0378">Hydrolase</keyword>
<evidence type="ECO:0000256" key="12">
    <source>
        <dbReference type="ARBA" id="ARBA00022801"/>
    </source>
</evidence>
<evidence type="ECO:0000256" key="1">
    <source>
        <dbReference type="ARBA" id="ARBA00000077"/>
    </source>
</evidence>
<proteinExistence type="inferred from homology"/>
<evidence type="ECO:0000256" key="6">
    <source>
        <dbReference type="ARBA" id="ARBA00012180"/>
    </source>
</evidence>
<dbReference type="EC" id="3.1.26.4" evidence="6 14"/>
<comment type="cofactor">
    <cofactor evidence="14 15">
        <name>Mn(2+)</name>
        <dbReference type="ChEBI" id="CHEBI:29035"/>
    </cofactor>
    <cofactor evidence="14 15">
        <name>Mg(2+)</name>
        <dbReference type="ChEBI" id="CHEBI:18420"/>
    </cofactor>
    <text evidence="14 15">Manganese or magnesium. Binds 1 divalent metal ion per monomer in the absence of substrate. May bind a second metal ion after substrate binding.</text>
</comment>
<dbReference type="EMBL" id="MELK01000052">
    <property type="protein sequence ID" value="OFW55706.1"/>
    <property type="molecule type" value="Genomic_DNA"/>
</dbReference>
<dbReference type="AlphaFoldDB" id="A0A1F2WFS9"/>
<evidence type="ECO:0000256" key="9">
    <source>
        <dbReference type="ARBA" id="ARBA00022722"/>
    </source>
</evidence>
<feature type="domain" description="RNase H type-2" evidence="17">
    <location>
        <begin position="20"/>
        <end position="212"/>
    </location>
</feature>
<evidence type="ECO:0000256" key="2">
    <source>
        <dbReference type="ARBA" id="ARBA00001946"/>
    </source>
</evidence>
<dbReference type="Proteomes" id="UP000177876">
    <property type="component" value="Unassembled WGS sequence"/>
</dbReference>
<reference evidence="18 19" key="1">
    <citation type="journal article" date="2016" name="Nat. Commun.">
        <title>Thousands of microbial genomes shed light on interconnected biogeochemical processes in an aquifer system.</title>
        <authorList>
            <person name="Anantharaman K."/>
            <person name="Brown C.T."/>
            <person name="Hug L.A."/>
            <person name="Sharon I."/>
            <person name="Castelle C.J."/>
            <person name="Probst A.J."/>
            <person name="Thomas B.C."/>
            <person name="Singh A."/>
            <person name="Wilkins M.J."/>
            <person name="Karaoz U."/>
            <person name="Brodie E.L."/>
            <person name="Williams K.H."/>
            <person name="Hubbard S.S."/>
            <person name="Banfield J.F."/>
        </authorList>
    </citation>
    <scope>NUCLEOTIDE SEQUENCE [LARGE SCALE GENOMIC DNA]</scope>
</reference>
<protein>
    <recommendedName>
        <fullName evidence="7 14">Ribonuclease HII</fullName>
        <shortName evidence="14">RNase HII</shortName>
        <ecNumber evidence="6 14">3.1.26.4</ecNumber>
    </recommendedName>
</protein>
<keyword evidence="13 14" id="KW-0464">Manganese</keyword>
<dbReference type="GO" id="GO:0043137">
    <property type="term" value="P:DNA replication, removal of RNA primer"/>
    <property type="evidence" value="ECO:0007669"/>
    <property type="project" value="TreeGrafter"/>
</dbReference>
<comment type="subcellular location">
    <subcellularLocation>
        <location evidence="4 14">Cytoplasm</location>
    </subcellularLocation>
</comment>
<evidence type="ECO:0000256" key="8">
    <source>
        <dbReference type="ARBA" id="ARBA00022490"/>
    </source>
</evidence>
<dbReference type="GO" id="GO:0030145">
    <property type="term" value="F:manganese ion binding"/>
    <property type="evidence" value="ECO:0007669"/>
    <property type="project" value="UniProtKB-UniRule"/>
</dbReference>
<evidence type="ECO:0000256" key="14">
    <source>
        <dbReference type="HAMAP-Rule" id="MF_00052"/>
    </source>
</evidence>
<dbReference type="GO" id="GO:0004523">
    <property type="term" value="F:RNA-DNA hybrid ribonuclease activity"/>
    <property type="evidence" value="ECO:0007669"/>
    <property type="project" value="UniProtKB-UniRule"/>
</dbReference>
<feature type="binding site" evidence="14 15">
    <location>
        <position position="27"/>
    </location>
    <ligand>
        <name>a divalent metal cation</name>
        <dbReference type="ChEBI" id="CHEBI:60240"/>
    </ligand>
</feature>
<dbReference type="GO" id="GO:0032299">
    <property type="term" value="C:ribonuclease H2 complex"/>
    <property type="evidence" value="ECO:0007669"/>
    <property type="project" value="TreeGrafter"/>
</dbReference>
<comment type="function">
    <text evidence="3 14 16">Endonuclease that specifically degrades the RNA of RNA-DNA hybrids.</text>
</comment>
<name>A0A1F2WFS9_9ACTN</name>
<feature type="binding site" evidence="14 15">
    <location>
        <position position="121"/>
    </location>
    <ligand>
        <name>a divalent metal cation</name>
        <dbReference type="ChEBI" id="CHEBI:60240"/>
    </ligand>
</feature>
<keyword evidence="11 14" id="KW-0255">Endonuclease</keyword>
<dbReference type="STRING" id="1797197.A2Y75_05870"/>
<evidence type="ECO:0000256" key="3">
    <source>
        <dbReference type="ARBA" id="ARBA00004065"/>
    </source>
</evidence>
<dbReference type="PANTHER" id="PTHR10954">
    <property type="entry name" value="RIBONUCLEASE H2 SUBUNIT A"/>
    <property type="match status" value="1"/>
</dbReference>
<dbReference type="InterPro" id="IPR036397">
    <property type="entry name" value="RNaseH_sf"/>
</dbReference>
<feature type="binding site" evidence="14 15">
    <location>
        <position position="26"/>
    </location>
    <ligand>
        <name>a divalent metal cation</name>
        <dbReference type="ChEBI" id="CHEBI:60240"/>
    </ligand>
</feature>
<dbReference type="GO" id="GO:0005737">
    <property type="term" value="C:cytoplasm"/>
    <property type="evidence" value="ECO:0007669"/>
    <property type="project" value="UniProtKB-SubCell"/>
</dbReference>
<dbReference type="InterPro" id="IPR001352">
    <property type="entry name" value="RNase_HII/HIII"/>
</dbReference>
<dbReference type="InterPro" id="IPR012337">
    <property type="entry name" value="RNaseH-like_sf"/>
</dbReference>
<dbReference type="InterPro" id="IPR022898">
    <property type="entry name" value="RNase_HII"/>
</dbReference>
<gene>
    <name evidence="14" type="primary">rnhB</name>
    <name evidence="18" type="ORF">A2Y75_05870</name>
</gene>